<name>A0AAN6JS28_9BASI</name>
<comment type="similarity">
    <text evidence="1">Belongs to the RdRP family.</text>
</comment>
<reference evidence="5" key="1">
    <citation type="journal article" date="2023" name="PhytoFront">
        <title>Draft Genome Resources of Seven Strains of Tilletia horrida, Causal Agent of Kernel Smut of Rice.</title>
        <authorList>
            <person name="Khanal S."/>
            <person name="Antony Babu S."/>
            <person name="Zhou X.G."/>
        </authorList>
    </citation>
    <scope>NUCLEOTIDE SEQUENCE</scope>
    <source>
        <strain evidence="5">TX6</strain>
    </source>
</reference>
<keyword evidence="1" id="KW-0548">Nucleotidyltransferase</keyword>
<dbReference type="GO" id="GO:0003968">
    <property type="term" value="F:RNA-directed RNA polymerase activity"/>
    <property type="evidence" value="ECO:0007669"/>
    <property type="project" value="UniProtKB-KW"/>
</dbReference>
<dbReference type="Pfam" id="PF25358">
    <property type="entry name" value="PH_fung_RdRP"/>
    <property type="match status" value="1"/>
</dbReference>
<evidence type="ECO:0000313" key="5">
    <source>
        <dbReference type="EMBL" id="KAK0546722.1"/>
    </source>
</evidence>
<feature type="compositionally biased region" description="Low complexity" evidence="2">
    <location>
        <begin position="1166"/>
        <end position="1176"/>
    </location>
</feature>
<dbReference type="InterPro" id="IPR007855">
    <property type="entry name" value="RDRP"/>
</dbReference>
<accession>A0AAN6JS28</accession>
<evidence type="ECO:0000259" key="3">
    <source>
        <dbReference type="Pfam" id="PF05183"/>
    </source>
</evidence>
<keyword evidence="6" id="KW-1185">Reference proteome</keyword>
<protein>
    <recommendedName>
        <fullName evidence="1">RNA-dependent RNA polymerase</fullName>
        <ecNumber evidence="1">2.7.7.48</ecNumber>
    </recommendedName>
</protein>
<dbReference type="EMBL" id="JAPDMZ010000183">
    <property type="protein sequence ID" value="KAK0546722.1"/>
    <property type="molecule type" value="Genomic_DNA"/>
</dbReference>
<comment type="caution">
    <text evidence="5">The sequence shown here is derived from an EMBL/GenBank/DDBJ whole genome shotgun (WGS) entry which is preliminary data.</text>
</comment>
<gene>
    <name evidence="5" type="ORF">OC846_005152</name>
</gene>
<dbReference type="PANTHER" id="PTHR23079">
    <property type="entry name" value="RNA-DEPENDENT RNA POLYMERASE"/>
    <property type="match status" value="1"/>
</dbReference>
<feature type="compositionally biased region" description="Polar residues" evidence="2">
    <location>
        <begin position="1177"/>
        <end position="1194"/>
    </location>
</feature>
<proteinExistence type="inferred from homology"/>
<evidence type="ECO:0000256" key="2">
    <source>
        <dbReference type="SAM" id="MobiDB-lite"/>
    </source>
</evidence>
<dbReference type="Pfam" id="PF05183">
    <property type="entry name" value="RdRP"/>
    <property type="match status" value="1"/>
</dbReference>
<dbReference type="GO" id="GO:0003723">
    <property type="term" value="F:RNA binding"/>
    <property type="evidence" value="ECO:0007669"/>
    <property type="project" value="UniProtKB-KW"/>
</dbReference>
<keyword evidence="1" id="KW-0694">RNA-binding</keyword>
<dbReference type="GO" id="GO:0030422">
    <property type="term" value="P:siRNA processing"/>
    <property type="evidence" value="ECO:0007669"/>
    <property type="project" value="TreeGrafter"/>
</dbReference>
<keyword evidence="1" id="KW-0696">RNA-directed RNA polymerase</keyword>
<feature type="region of interest" description="Disordered" evidence="2">
    <location>
        <begin position="1165"/>
        <end position="1207"/>
    </location>
</feature>
<dbReference type="Proteomes" id="UP001176517">
    <property type="component" value="Unassembled WGS sequence"/>
</dbReference>
<keyword evidence="1" id="KW-0808">Transferase</keyword>
<evidence type="ECO:0000259" key="4">
    <source>
        <dbReference type="Pfam" id="PF25358"/>
    </source>
</evidence>
<sequence>MASIFVSGIPFGARERDLRKKIGSTIAKVCKRAKISPWPRFHVELWSKSGAGKGQVILPSKHVAELVLGHFKKYPVRLNGKPLRTQWGRDPPDPMRVKTLTDAVPQADAVSDYDSDDGTGGEVDTSHFDQVAFSWLTCGVWRVDGSYAEACSFVPSSTSHQAQVEPPVMRIEHDNAFLHIDLDHRKVRISLYDIVDYVIDGLPPGRCYISLRSLPMFLEHSYTPANTGGSPAFSDDFDTGWPNSRRTHVQLKRISALSPSHQHASPFCWVYSIEGCDMAECMRFFRRNATRLGEPTRMRPLRNTGPAPFSFKEFPTLWAWIDTLEFSLAFQLEALLYNRYILPEELHQLKHNIQLLSKEHGQKAVAQAVKDLCPSIPYRDAFEGHDISSRCDVEEIKRRLLRHFRSSSPLRLVRGKHSPGIEVHAVTVTPTGYYYEGPNVDPGNRIIRQYPGHEENYLRVRFADETQNRMFFDSKIDSRTHILQGRFKQILDHGIVVGGRHFKFLAFSSSALREHSTWFVCASFWADGNLVTADTIRRGVGDLKHIRCPPTWAARLGQSLTTTHTTLRVPVGVVKEDLPDIKRNGHCFSDGVGTLSSAVVRDLTGNSSKSLKNGPVVFQIRLGGAKGVLALDSRLPGYVIRLRPSQVKYRYPSHTKELSLEVAMACTSPLPFYLNRPMIALLESLGVPASAFLDLQRKAVTSLKKALTFPQDAAQILAQYGLGQATKLDQILKGLDGPLMSPRRLNALKDVPFLRACMIAAITYALRAIKYRCRIPVPKSCTLMGIMDETGKLEEGQIYVCLRPNGKRQVLQGLCLVARSPMMHPGDAQLANAIGEVKQDHPLRALHNCVVFSSKGTRPLPTMLAGGDLDGDLYNVSQYQPILPTRIFYSGDYPIVKPITLDRDVEISDVVKFFLDYIESDQLSRIATMHLVQADRSPVGVLDRTCVELSELHSTAVDMAKTGIKPNLSSLSTFVDTKTKPDFMQKEFRLEPDVPDFTLAQTGSQRKSRRARYSRETVGFYRSTKALGQLFRQIDVSADVANWQRQARLVNNQNSVHAWGDRIREALSQYLDYGEVDLWTRRTDPAHRDLLDEYYIELDSIARDYAPEGRSDYLTEEEIFVSAVLGRGPYMQHNRNFDVVNSLRSYYRALIKRVLDVVITGDSRAGSVTGTGTTGSQNRSSTTSGVRTQASRASTVKDIFEDDSDDDELATQAGEWGDIADPAEHDASSDFSADLHPAERFERLATFFVSTVNYQASKPDRRSAPWIVMPELLKSMQELDSGII</sequence>
<organism evidence="5 6">
    <name type="scientific">Tilletia horrida</name>
    <dbReference type="NCBI Taxonomy" id="155126"/>
    <lineage>
        <taxon>Eukaryota</taxon>
        <taxon>Fungi</taxon>
        <taxon>Dikarya</taxon>
        <taxon>Basidiomycota</taxon>
        <taxon>Ustilaginomycotina</taxon>
        <taxon>Exobasidiomycetes</taxon>
        <taxon>Tilletiales</taxon>
        <taxon>Tilletiaceae</taxon>
        <taxon>Tilletia</taxon>
    </lineage>
</organism>
<dbReference type="EC" id="2.7.7.48" evidence="1"/>
<dbReference type="PANTHER" id="PTHR23079:SF17">
    <property type="entry name" value="RNA-DEPENDENT RNA POLYMERASE"/>
    <property type="match status" value="1"/>
</dbReference>
<dbReference type="InterPro" id="IPR057596">
    <property type="entry name" value="RDRP_core"/>
</dbReference>
<dbReference type="InterPro" id="IPR057503">
    <property type="entry name" value="PH_RdRP"/>
</dbReference>
<feature type="domain" description="RdRP-like PH" evidence="4">
    <location>
        <begin position="131"/>
        <end position="274"/>
    </location>
</feature>
<dbReference type="GO" id="GO:0031380">
    <property type="term" value="C:nuclear RNA-directed RNA polymerase complex"/>
    <property type="evidence" value="ECO:0007669"/>
    <property type="project" value="TreeGrafter"/>
</dbReference>
<comment type="catalytic activity">
    <reaction evidence="1">
        <text>RNA(n) + a ribonucleoside 5'-triphosphate = RNA(n+1) + diphosphate</text>
        <dbReference type="Rhea" id="RHEA:21248"/>
        <dbReference type="Rhea" id="RHEA-COMP:14527"/>
        <dbReference type="Rhea" id="RHEA-COMP:17342"/>
        <dbReference type="ChEBI" id="CHEBI:33019"/>
        <dbReference type="ChEBI" id="CHEBI:61557"/>
        <dbReference type="ChEBI" id="CHEBI:140395"/>
        <dbReference type="EC" id="2.7.7.48"/>
    </reaction>
</comment>
<evidence type="ECO:0000313" key="6">
    <source>
        <dbReference type="Proteomes" id="UP001176517"/>
    </source>
</evidence>
<feature type="domain" description="RDRP core" evidence="3">
    <location>
        <begin position="428"/>
        <end position="1034"/>
    </location>
</feature>
<evidence type="ECO:0000256" key="1">
    <source>
        <dbReference type="RuleBase" id="RU363098"/>
    </source>
</evidence>